<keyword evidence="3" id="KW-1185">Reference proteome</keyword>
<dbReference type="PANTHER" id="PTHR39419:SF1">
    <property type="entry name" value="SLL0814 PROTEIN"/>
    <property type="match status" value="1"/>
</dbReference>
<sequence length="218" mass="24848">MSVTIPVAVRYHSTVRTVLVLSYMAGIVGLQSPSLAVYFRPLSPVILFFSLLVLLLYHTDWQPAFYVYLILTLVTGYFVEVLGVHTGFVFGHYAYGEGLGPSVWSVPPIIAVNWLLLTYGCGSVCSHLTIPVWLKVLAAATLMVVLDLFIEPVAVQLDFWTWFNKPVPLQNYLGWWLISIVLFTIWYALPFDKENRLAKWLVILQFVFFLSQSLFMFL</sequence>
<evidence type="ECO:0000313" key="3">
    <source>
        <dbReference type="Proteomes" id="UP000477386"/>
    </source>
</evidence>
<keyword evidence="1" id="KW-1133">Transmembrane helix</keyword>
<dbReference type="Proteomes" id="UP000477386">
    <property type="component" value="Unassembled WGS sequence"/>
</dbReference>
<feature type="transmembrane region" description="Helical" evidence="1">
    <location>
        <begin position="38"/>
        <end position="58"/>
    </location>
</feature>
<dbReference type="RefSeq" id="WP_164041000.1">
    <property type="nucleotide sequence ID" value="NZ_JAAGNZ010000002.1"/>
</dbReference>
<feature type="transmembrane region" description="Helical" evidence="1">
    <location>
        <begin position="200"/>
        <end position="217"/>
    </location>
</feature>
<organism evidence="2 3">
    <name type="scientific">Spirosoma agri</name>
    <dbReference type="NCBI Taxonomy" id="1987381"/>
    <lineage>
        <taxon>Bacteria</taxon>
        <taxon>Pseudomonadati</taxon>
        <taxon>Bacteroidota</taxon>
        <taxon>Cytophagia</taxon>
        <taxon>Cytophagales</taxon>
        <taxon>Cytophagaceae</taxon>
        <taxon>Spirosoma</taxon>
    </lineage>
</organism>
<comment type="caution">
    <text evidence="2">The sequence shown here is derived from an EMBL/GenBank/DDBJ whole genome shotgun (WGS) entry which is preliminary data.</text>
</comment>
<dbReference type="Pfam" id="PF04240">
    <property type="entry name" value="Caroten_synth"/>
    <property type="match status" value="1"/>
</dbReference>
<dbReference type="InterPro" id="IPR007354">
    <property type="entry name" value="CruF-like"/>
</dbReference>
<feature type="transmembrane region" description="Helical" evidence="1">
    <location>
        <begin position="102"/>
        <end position="120"/>
    </location>
</feature>
<evidence type="ECO:0000256" key="1">
    <source>
        <dbReference type="SAM" id="Phobius"/>
    </source>
</evidence>
<dbReference type="PANTHER" id="PTHR39419">
    <property type="entry name" value="SLL0814 PROTEIN"/>
    <property type="match status" value="1"/>
</dbReference>
<feature type="transmembrane region" description="Helical" evidence="1">
    <location>
        <begin position="65"/>
        <end position="90"/>
    </location>
</feature>
<keyword evidence="1" id="KW-0472">Membrane</keyword>
<feature type="transmembrane region" description="Helical" evidence="1">
    <location>
        <begin position="132"/>
        <end position="150"/>
    </location>
</feature>
<dbReference type="EMBL" id="JAAGNZ010000002">
    <property type="protein sequence ID" value="NEU68598.1"/>
    <property type="molecule type" value="Genomic_DNA"/>
</dbReference>
<proteinExistence type="predicted"/>
<gene>
    <name evidence="2" type="ORF">GK091_17035</name>
</gene>
<reference evidence="2 3" key="1">
    <citation type="submission" date="2020-02" db="EMBL/GenBank/DDBJ databases">
        <title>Draft genome sequence of two Spirosoma agri KCTC 52727 and Spirosoma terrae KCTC 52035.</title>
        <authorList>
            <person name="Rojas J."/>
            <person name="Ambika Manirajan B."/>
            <person name="Ratering S."/>
            <person name="Suarez C."/>
            <person name="Schnell S."/>
        </authorList>
    </citation>
    <scope>NUCLEOTIDE SEQUENCE [LARGE SCALE GENOMIC DNA]</scope>
    <source>
        <strain evidence="2 3">KCTC 52727</strain>
    </source>
</reference>
<dbReference type="AlphaFoldDB" id="A0A6M0IJY6"/>
<accession>A0A6M0IJY6</accession>
<evidence type="ECO:0000313" key="2">
    <source>
        <dbReference type="EMBL" id="NEU68598.1"/>
    </source>
</evidence>
<protein>
    <submittedName>
        <fullName evidence="2">Carotenoid biosynthesis protein</fullName>
    </submittedName>
</protein>
<name>A0A6M0IJY6_9BACT</name>
<keyword evidence="1" id="KW-0812">Transmembrane</keyword>
<feature type="transmembrane region" description="Helical" evidence="1">
    <location>
        <begin position="170"/>
        <end position="188"/>
    </location>
</feature>